<dbReference type="GO" id="GO:0030042">
    <property type="term" value="P:actin filament depolymerization"/>
    <property type="evidence" value="ECO:0007669"/>
    <property type="project" value="TreeGrafter"/>
</dbReference>
<accession>A0A0D1Z9L9</accession>
<keyword evidence="6" id="KW-0206">Cytoskeleton</keyword>
<keyword evidence="5" id="KW-0009">Actin-binding</keyword>
<dbReference type="CDD" id="cd11285">
    <property type="entry name" value="ADF_Twf-N_like"/>
    <property type="match status" value="1"/>
</dbReference>
<dbReference type="OrthoDB" id="10006997at2759"/>
<evidence type="ECO:0000256" key="7">
    <source>
        <dbReference type="ARBA" id="ARBA00038532"/>
    </source>
</evidence>
<dbReference type="GO" id="GO:0005884">
    <property type="term" value="C:actin filament"/>
    <property type="evidence" value="ECO:0007669"/>
    <property type="project" value="TreeGrafter"/>
</dbReference>
<evidence type="ECO:0000256" key="6">
    <source>
        <dbReference type="ARBA" id="ARBA00023212"/>
    </source>
</evidence>
<feature type="region of interest" description="Disordered" evidence="8">
    <location>
        <begin position="171"/>
        <end position="200"/>
    </location>
</feature>
<dbReference type="AlphaFoldDB" id="A0A0D1Z9L9"/>
<evidence type="ECO:0000313" key="10">
    <source>
        <dbReference type="EMBL" id="KIW24391.1"/>
    </source>
</evidence>
<protein>
    <recommendedName>
        <fullName evidence="9">ADF-H domain-containing protein</fullName>
    </recommendedName>
</protein>
<dbReference type="PROSITE" id="PS51263">
    <property type="entry name" value="ADF_H"/>
    <property type="match status" value="2"/>
</dbReference>
<dbReference type="SUPFAM" id="SSF55753">
    <property type="entry name" value="Actin depolymerizing proteins"/>
    <property type="match status" value="2"/>
</dbReference>
<dbReference type="InterPro" id="IPR028458">
    <property type="entry name" value="Twinfilin"/>
</dbReference>
<dbReference type="GO" id="GO:0051016">
    <property type="term" value="P:barbed-end actin filament capping"/>
    <property type="evidence" value="ECO:0007669"/>
    <property type="project" value="TreeGrafter"/>
</dbReference>
<sequence length="376" mass="39625">MQSGITASSDLHSAFTTFTSDTSLFCLPAGITSESLTPLPAIRFPSSHSGLFNSIHTLSDLLTPTDPLYLFLRRAPNSSELIAITYVPSRAPVRQKTLFASTRNTLMRELGSEKFSETVFLTEREEILDPSQWDERSKGSAAASGGVPTPSSRGAVDTGLLSAEERELQAVKRAEEEERHGTRGRDLMGEGGSGSGQGKGGVMMKIADEAKSALTGFKDSDSSAGNMAVFGIDIATEEIRLLSTNSDVHPGAVAGKIPGDRPSYTFYNAQGVPGSIFIYVCPGTSKIKERMVHASSRLGMTKLAGFEGVEIVKRLEAGDPEELLGERLEQEVKTLIAAAGVTGGVGGVEGGDSSAPGSGTATPRGGFARPKRPGKR</sequence>
<dbReference type="SMART" id="SM00102">
    <property type="entry name" value="ADF"/>
    <property type="match status" value="2"/>
</dbReference>
<dbReference type="RefSeq" id="XP_016244607.1">
    <property type="nucleotide sequence ID" value="XM_016397416.1"/>
</dbReference>
<evidence type="ECO:0000313" key="11">
    <source>
        <dbReference type="Proteomes" id="UP000054466"/>
    </source>
</evidence>
<name>A0A0D1Z9L9_9EURO</name>
<feature type="domain" description="ADF-H" evidence="9">
    <location>
        <begin position="201"/>
        <end position="333"/>
    </location>
</feature>
<keyword evidence="4" id="KW-0677">Repeat</keyword>
<evidence type="ECO:0000256" key="1">
    <source>
        <dbReference type="ARBA" id="ARBA00004245"/>
    </source>
</evidence>
<dbReference type="GO" id="GO:0051015">
    <property type="term" value="F:actin filament binding"/>
    <property type="evidence" value="ECO:0007669"/>
    <property type="project" value="TreeGrafter"/>
</dbReference>
<dbReference type="PANTHER" id="PTHR13759:SF1">
    <property type="entry name" value="TWINFILIN"/>
    <property type="match status" value="1"/>
</dbReference>
<evidence type="ECO:0000256" key="2">
    <source>
        <dbReference type="ARBA" id="ARBA00009557"/>
    </source>
</evidence>
<organism evidence="10 11">
    <name type="scientific">Cladophialophora immunda</name>
    <dbReference type="NCBI Taxonomy" id="569365"/>
    <lineage>
        <taxon>Eukaryota</taxon>
        <taxon>Fungi</taxon>
        <taxon>Dikarya</taxon>
        <taxon>Ascomycota</taxon>
        <taxon>Pezizomycotina</taxon>
        <taxon>Eurotiomycetes</taxon>
        <taxon>Chaetothyriomycetidae</taxon>
        <taxon>Chaetothyriales</taxon>
        <taxon>Herpotrichiellaceae</taxon>
        <taxon>Cladophialophora</taxon>
    </lineage>
</organism>
<feature type="region of interest" description="Disordered" evidence="8">
    <location>
        <begin position="130"/>
        <end position="158"/>
    </location>
</feature>
<reference evidence="10 11" key="1">
    <citation type="submission" date="2015-01" db="EMBL/GenBank/DDBJ databases">
        <title>The Genome Sequence of Cladophialophora immunda CBS83496.</title>
        <authorList>
            <consortium name="The Broad Institute Genomics Platform"/>
            <person name="Cuomo C."/>
            <person name="de Hoog S."/>
            <person name="Gorbushina A."/>
            <person name="Stielow B."/>
            <person name="Teixiera M."/>
            <person name="Abouelleil A."/>
            <person name="Chapman S.B."/>
            <person name="Priest M."/>
            <person name="Young S.K."/>
            <person name="Wortman J."/>
            <person name="Nusbaum C."/>
            <person name="Birren B."/>
        </authorList>
    </citation>
    <scope>NUCLEOTIDE SEQUENCE [LARGE SCALE GENOMIC DNA]</scope>
    <source>
        <strain evidence="10 11">CBS 83496</strain>
    </source>
</reference>
<dbReference type="GO" id="GO:0003785">
    <property type="term" value="F:actin monomer binding"/>
    <property type="evidence" value="ECO:0007669"/>
    <property type="project" value="TreeGrafter"/>
</dbReference>
<dbReference type="Gene3D" id="3.40.20.10">
    <property type="entry name" value="Severin"/>
    <property type="match status" value="2"/>
</dbReference>
<comment type="similarity">
    <text evidence="2">Belongs to the actin-binding proteins ADF family. Twinfilin subfamily.</text>
</comment>
<dbReference type="CDD" id="cd11284">
    <property type="entry name" value="ADF_Twf-C_like"/>
    <property type="match status" value="1"/>
</dbReference>
<feature type="domain" description="ADF-H" evidence="9">
    <location>
        <begin position="3"/>
        <end position="137"/>
    </location>
</feature>
<feature type="compositionally biased region" description="Gly residues" evidence="8">
    <location>
        <begin position="189"/>
        <end position="200"/>
    </location>
</feature>
<dbReference type="STRING" id="569365.A0A0D1Z9L9"/>
<evidence type="ECO:0000256" key="5">
    <source>
        <dbReference type="ARBA" id="ARBA00023203"/>
    </source>
</evidence>
<dbReference type="InterPro" id="IPR002108">
    <property type="entry name" value="ADF-H"/>
</dbReference>
<dbReference type="VEuPathDB" id="FungiDB:PV07_10109"/>
<dbReference type="InterPro" id="IPR029006">
    <property type="entry name" value="ADF-H/Gelsolin-like_dom_sf"/>
</dbReference>
<comment type="subcellular location">
    <subcellularLocation>
        <location evidence="1">Cytoplasm</location>
        <location evidence="1">Cytoskeleton</location>
    </subcellularLocation>
</comment>
<evidence type="ECO:0000256" key="4">
    <source>
        <dbReference type="ARBA" id="ARBA00022737"/>
    </source>
</evidence>
<keyword evidence="3" id="KW-0963">Cytoplasm</keyword>
<proteinExistence type="inferred from homology"/>
<evidence type="ECO:0000256" key="8">
    <source>
        <dbReference type="SAM" id="MobiDB-lite"/>
    </source>
</evidence>
<dbReference type="Proteomes" id="UP000054466">
    <property type="component" value="Unassembled WGS sequence"/>
</dbReference>
<feature type="compositionally biased region" description="Basic and acidic residues" evidence="8">
    <location>
        <begin position="171"/>
        <end position="188"/>
    </location>
</feature>
<feature type="region of interest" description="Disordered" evidence="8">
    <location>
        <begin position="344"/>
        <end position="376"/>
    </location>
</feature>
<dbReference type="GO" id="GO:0005737">
    <property type="term" value="C:cytoplasm"/>
    <property type="evidence" value="ECO:0007669"/>
    <property type="project" value="TreeGrafter"/>
</dbReference>
<dbReference type="HOGENOM" id="CLU_031995_0_0_1"/>
<dbReference type="EMBL" id="KN847045">
    <property type="protein sequence ID" value="KIW24391.1"/>
    <property type="molecule type" value="Genomic_DNA"/>
</dbReference>
<evidence type="ECO:0000259" key="9">
    <source>
        <dbReference type="PROSITE" id="PS51263"/>
    </source>
</evidence>
<dbReference type="PANTHER" id="PTHR13759">
    <property type="entry name" value="TWINFILIN"/>
    <property type="match status" value="1"/>
</dbReference>
<gene>
    <name evidence="10" type="ORF">PV07_10109</name>
</gene>
<dbReference type="Pfam" id="PF00241">
    <property type="entry name" value="Cofilin_ADF"/>
    <property type="match status" value="2"/>
</dbReference>
<comment type="subunit">
    <text evidence="7">Interacts with G-actin; ADP-actin form.</text>
</comment>
<dbReference type="GeneID" id="27349303"/>
<evidence type="ECO:0000256" key="3">
    <source>
        <dbReference type="ARBA" id="ARBA00022490"/>
    </source>
</evidence>
<keyword evidence="11" id="KW-1185">Reference proteome</keyword>